<accession>A0ABW2LJI8</accession>
<keyword evidence="3" id="KW-1185">Reference proteome</keyword>
<dbReference type="InterPro" id="IPR046036">
    <property type="entry name" value="DUF5994"/>
</dbReference>
<name>A0ABW2LJI8_9PSEU</name>
<evidence type="ECO:0000313" key="2">
    <source>
        <dbReference type="EMBL" id="MFC7341994.1"/>
    </source>
</evidence>
<reference evidence="3" key="1">
    <citation type="journal article" date="2019" name="Int. J. Syst. Evol. Microbiol.">
        <title>The Global Catalogue of Microorganisms (GCM) 10K type strain sequencing project: providing services to taxonomists for standard genome sequencing and annotation.</title>
        <authorList>
            <consortium name="The Broad Institute Genomics Platform"/>
            <consortium name="The Broad Institute Genome Sequencing Center for Infectious Disease"/>
            <person name="Wu L."/>
            <person name="Ma J."/>
        </authorList>
    </citation>
    <scope>NUCLEOTIDE SEQUENCE [LARGE SCALE GENOMIC DNA]</scope>
    <source>
        <strain evidence="3">WLHS5</strain>
    </source>
</reference>
<proteinExistence type="predicted"/>
<dbReference type="RefSeq" id="WP_380667437.1">
    <property type="nucleotide sequence ID" value="NZ_JBHTCJ010000005.1"/>
</dbReference>
<gene>
    <name evidence="2" type="ORF">ACFQRI_11275</name>
</gene>
<dbReference type="Proteomes" id="UP001596504">
    <property type="component" value="Unassembled WGS sequence"/>
</dbReference>
<evidence type="ECO:0000313" key="3">
    <source>
        <dbReference type="Proteomes" id="UP001596504"/>
    </source>
</evidence>
<organism evidence="2 3">
    <name type="scientific">Saccharopolyspora griseoalba</name>
    <dbReference type="NCBI Taxonomy" id="1431848"/>
    <lineage>
        <taxon>Bacteria</taxon>
        <taxon>Bacillati</taxon>
        <taxon>Actinomycetota</taxon>
        <taxon>Actinomycetes</taxon>
        <taxon>Pseudonocardiales</taxon>
        <taxon>Pseudonocardiaceae</taxon>
        <taxon>Saccharopolyspora</taxon>
    </lineage>
</organism>
<comment type="caution">
    <text evidence="2">The sequence shown here is derived from an EMBL/GenBank/DDBJ whole genome shotgun (WGS) entry which is preliminary data.</text>
</comment>
<evidence type="ECO:0000256" key="1">
    <source>
        <dbReference type="SAM" id="MobiDB-lite"/>
    </source>
</evidence>
<protein>
    <submittedName>
        <fullName evidence="2">DUF5994 family protein</fullName>
    </submittedName>
</protein>
<dbReference type="EMBL" id="JBHTCJ010000005">
    <property type="protein sequence ID" value="MFC7341994.1"/>
    <property type="molecule type" value="Genomic_DNA"/>
</dbReference>
<sequence>MISGDLMSTGAAKQDPSRPEPRLSMKPAAAAQHRIDGGWWPRSRNPESEFPELAAALRPLIGEINRVSYHLGMWETAPRKLVFRGRAMHLEGFRSMDPHTVAVVSPTRARLTLLVVPPDAPAEVARAAMASAARDSSSSTEEMLATARPVIPAPRSTEPAQEERWETDGGHTRAPAPRA</sequence>
<feature type="region of interest" description="Disordered" evidence="1">
    <location>
        <begin position="132"/>
        <end position="179"/>
    </location>
</feature>
<dbReference type="Pfam" id="PF19457">
    <property type="entry name" value="DUF5994"/>
    <property type="match status" value="1"/>
</dbReference>
<feature type="region of interest" description="Disordered" evidence="1">
    <location>
        <begin position="1"/>
        <end position="31"/>
    </location>
</feature>
<feature type="compositionally biased region" description="Basic and acidic residues" evidence="1">
    <location>
        <begin position="161"/>
        <end position="171"/>
    </location>
</feature>